<dbReference type="PANTHER" id="PTHR46623">
    <property type="entry name" value="CARBOXYMETHYLENEBUTENOLIDASE-RELATED"/>
    <property type="match status" value="1"/>
</dbReference>
<proteinExistence type="predicted"/>
<feature type="domain" description="Dienelactone hydrolase" evidence="1">
    <location>
        <begin position="18"/>
        <end position="232"/>
    </location>
</feature>
<dbReference type="InterPro" id="IPR002925">
    <property type="entry name" value="Dienelactn_hydro"/>
</dbReference>
<comment type="caution">
    <text evidence="2">The sequence shown here is derived from an EMBL/GenBank/DDBJ whole genome shotgun (WGS) entry which is preliminary data.</text>
</comment>
<keyword evidence="2" id="KW-0378">Hydrolase</keyword>
<dbReference type="Pfam" id="PF01738">
    <property type="entry name" value="DLH"/>
    <property type="match status" value="1"/>
</dbReference>
<keyword evidence="3" id="KW-1185">Reference proteome</keyword>
<accession>A0A850H8B5</accession>
<dbReference type="Gene3D" id="3.40.50.1820">
    <property type="entry name" value="alpha/beta hydrolase"/>
    <property type="match status" value="1"/>
</dbReference>
<evidence type="ECO:0000313" key="2">
    <source>
        <dbReference type="EMBL" id="NVE95407.1"/>
    </source>
</evidence>
<organism evidence="2 3">
    <name type="scientific">Altererythrobacter lutimaris</name>
    <dbReference type="NCBI Taxonomy" id="2743979"/>
    <lineage>
        <taxon>Bacteria</taxon>
        <taxon>Pseudomonadati</taxon>
        <taxon>Pseudomonadota</taxon>
        <taxon>Alphaproteobacteria</taxon>
        <taxon>Sphingomonadales</taxon>
        <taxon>Erythrobacteraceae</taxon>
        <taxon>Altererythrobacter</taxon>
    </lineage>
</organism>
<dbReference type="InterPro" id="IPR029058">
    <property type="entry name" value="AB_hydrolase_fold"/>
</dbReference>
<dbReference type="SUPFAM" id="SSF53474">
    <property type="entry name" value="alpha/beta-Hydrolases"/>
    <property type="match status" value="1"/>
</dbReference>
<gene>
    <name evidence="2" type="ORF">HUO12_10895</name>
</gene>
<evidence type="ECO:0000259" key="1">
    <source>
        <dbReference type="Pfam" id="PF01738"/>
    </source>
</evidence>
<dbReference type="PANTHER" id="PTHR46623:SF6">
    <property type="entry name" value="ALPHA_BETA-HYDROLASES SUPERFAMILY PROTEIN"/>
    <property type="match status" value="1"/>
</dbReference>
<dbReference type="AlphaFoldDB" id="A0A850H8B5"/>
<dbReference type="GO" id="GO:0016787">
    <property type="term" value="F:hydrolase activity"/>
    <property type="evidence" value="ECO:0007669"/>
    <property type="project" value="UniProtKB-KW"/>
</dbReference>
<evidence type="ECO:0000313" key="3">
    <source>
        <dbReference type="Proteomes" id="UP000546031"/>
    </source>
</evidence>
<reference evidence="2 3" key="1">
    <citation type="submission" date="2020-06" db="EMBL/GenBank/DDBJ databases">
        <title>Altererythrobacter lutimaris sp. nov., a marine bacterium isolated from a tidal flat.</title>
        <authorList>
            <person name="Kim D."/>
            <person name="Yoo Y."/>
            <person name="Kim J.-J."/>
        </authorList>
    </citation>
    <scope>NUCLEOTIDE SEQUENCE [LARGE SCALE GENOMIC DNA]</scope>
    <source>
        <strain evidence="2 3">JGD-16</strain>
    </source>
</reference>
<dbReference type="Proteomes" id="UP000546031">
    <property type="component" value="Unassembled WGS sequence"/>
</dbReference>
<name>A0A850H8B5_9SPHN</name>
<dbReference type="InterPro" id="IPR051049">
    <property type="entry name" value="Dienelactone_hydrolase-like"/>
</dbReference>
<dbReference type="EMBL" id="JABWTA010000001">
    <property type="protein sequence ID" value="NVE95407.1"/>
    <property type="molecule type" value="Genomic_DNA"/>
</dbReference>
<protein>
    <submittedName>
        <fullName evidence="2">Dienelactone hydrolase family protein</fullName>
    </submittedName>
</protein>
<dbReference type="RefSeq" id="WP_176273631.1">
    <property type="nucleotide sequence ID" value="NZ_JABWTA010000001.1"/>
</dbReference>
<sequence>MSNTETVSIATLDGEASFNAYVARPEGAPKAAIIVIQEIFGVNPGIRKKCEDWASQGYLAVAPDLFFRMKPGLELDPDVEAEFNEALEYFGKYDPDDGVKDIAATIDWIRDAGETAKVGCVGYCLGGRLAYMAAARTDVDASVGYYGVMIDQMLDEKDAIANPLLLHIPTADHFVGPEAQAAMHAGLDGHEKVTLYDYEGLDHGFAAEMGNRRNEKGAQLADGRTSAFFAEHLG</sequence>